<evidence type="ECO:0000256" key="2">
    <source>
        <dbReference type="ARBA" id="ARBA00005988"/>
    </source>
</evidence>
<keyword evidence="6" id="KW-0732">Signal</keyword>
<evidence type="ECO:0000313" key="15">
    <source>
        <dbReference type="WBParaSite" id="L893_g3930.t1"/>
    </source>
</evidence>
<dbReference type="SUPFAM" id="SSF53187">
    <property type="entry name" value="Zn-dependent exopeptidases"/>
    <property type="match status" value="1"/>
</dbReference>
<comment type="similarity">
    <text evidence="2 11">Belongs to the peptidase M14 family.</text>
</comment>
<dbReference type="Gene3D" id="3.40.630.10">
    <property type="entry name" value="Zn peptidases"/>
    <property type="match status" value="1"/>
</dbReference>
<feature type="transmembrane region" description="Helical" evidence="12">
    <location>
        <begin position="7"/>
        <end position="29"/>
    </location>
</feature>
<dbReference type="PROSITE" id="PS00132">
    <property type="entry name" value="CARBOXYPEPT_ZN_1"/>
    <property type="match status" value="1"/>
</dbReference>
<evidence type="ECO:0000313" key="14">
    <source>
        <dbReference type="Proteomes" id="UP000095287"/>
    </source>
</evidence>
<feature type="active site" description="Proton donor/acceptor" evidence="11">
    <location>
        <position position="412"/>
    </location>
</feature>
<dbReference type="SMART" id="SM00631">
    <property type="entry name" value="Zn_pept"/>
    <property type="match status" value="1"/>
</dbReference>
<dbReference type="PROSITE" id="PS00133">
    <property type="entry name" value="CARBOXYPEPT_ZN_2"/>
    <property type="match status" value="1"/>
</dbReference>
<keyword evidence="8" id="KW-0862">Zinc</keyword>
<keyword evidence="5" id="KW-0479">Metal-binding</keyword>
<dbReference type="FunFam" id="3.40.630.10:FF:000056">
    <property type="entry name" value="Zinc carboxypeptidase"/>
    <property type="match status" value="1"/>
</dbReference>
<dbReference type="PANTHER" id="PTHR11705">
    <property type="entry name" value="PROTEASE FAMILY M14 CARBOXYPEPTIDASE A,B"/>
    <property type="match status" value="1"/>
</dbReference>
<evidence type="ECO:0000256" key="10">
    <source>
        <dbReference type="ARBA" id="ARBA00023157"/>
    </source>
</evidence>
<feature type="domain" description="Peptidase M14" evidence="13">
    <location>
        <begin position="140"/>
        <end position="448"/>
    </location>
</feature>
<evidence type="ECO:0000256" key="7">
    <source>
        <dbReference type="ARBA" id="ARBA00022801"/>
    </source>
</evidence>
<keyword evidence="12" id="KW-0472">Membrane</keyword>
<evidence type="ECO:0000256" key="8">
    <source>
        <dbReference type="ARBA" id="ARBA00022833"/>
    </source>
</evidence>
<dbReference type="GO" id="GO:0004181">
    <property type="term" value="F:metallocarboxypeptidase activity"/>
    <property type="evidence" value="ECO:0007669"/>
    <property type="project" value="InterPro"/>
</dbReference>
<keyword evidence="4" id="KW-0645">Protease</keyword>
<dbReference type="Gene3D" id="3.30.70.340">
    <property type="entry name" value="Metallocarboxypeptidase-like"/>
    <property type="match status" value="1"/>
</dbReference>
<dbReference type="PRINTS" id="PR00765">
    <property type="entry name" value="CRBOXYPTASEA"/>
</dbReference>
<dbReference type="SUPFAM" id="SSF54897">
    <property type="entry name" value="Protease propeptides/inhibitors"/>
    <property type="match status" value="1"/>
</dbReference>
<sequence>MRIPSVVCCSIVAVMLIMTAVWLYISFLLTVQAETSVYTVFTLSPTSEDQIDFLRNERLKNGMLDFWREPTRIGAPIHVMIKDAHISDFRNELNVRNITHEILIKNVEKLIKKLKDKAATEGANVYSHATKDVINFDFGRFHPYEDVVAYAQALATHFPDRVQIASIGKTHEGRDIPVLKIGTKGNQKKPAIWIDGGIHAREWISPAVVLFFVDQLVGAYSTDPFIKKLVDSLDWYIVPLLNPDGYEFSRSSTDPVVRFWRKNRSPALCKPDTMECCEGVDLNRNFDWFFGAQGSSTDPCQDIYNGAEPFSEPETAAVRDFLLNVSDDLKSFLTFHSYAQVLMFPYGHLSGTYPGDVTELQSTAIRAANALKSVYGTNYVVGTGADILYPASGGSDDWVKGKLGIKYTYLFELRPQTSDASGFLFDSSQIIPTALETWEAVKVIVERVLDQYGSGTESPAGNKGPDVIDALDKMVHSEKETLTNPKAQVEKTKEKIAAQKSALEMAAVQPPTIPLVGDTPTQPQLPDLGGTPLVPQNTDMNALFGQNMVGTVTKCLELLSVCSINQQGQDCRSLQIPCVNILRQYFT</sequence>
<keyword evidence="7" id="KW-0378">Hydrolase</keyword>
<evidence type="ECO:0000256" key="5">
    <source>
        <dbReference type="ARBA" id="ARBA00022723"/>
    </source>
</evidence>
<keyword evidence="12" id="KW-1133">Transmembrane helix</keyword>
<dbReference type="GO" id="GO:0008270">
    <property type="term" value="F:zinc ion binding"/>
    <property type="evidence" value="ECO:0007669"/>
    <property type="project" value="InterPro"/>
</dbReference>
<proteinExistence type="inferred from homology"/>
<dbReference type="CDD" id="cd03860">
    <property type="entry name" value="M14_CP_A-B_like"/>
    <property type="match status" value="1"/>
</dbReference>
<evidence type="ECO:0000256" key="3">
    <source>
        <dbReference type="ARBA" id="ARBA00022645"/>
    </source>
</evidence>
<evidence type="ECO:0000256" key="12">
    <source>
        <dbReference type="SAM" id="Phobius"/>
    </source>
</evidence>
<evidence type="ECO:0000256" key="9">
    <source>
        <dbReference type="ARBA" id="ARBA00023049"/>
    </source>
</evidence>
<evidence type="ECO:0000256" key="4">
    <source>
        <dbReference type="ARBA" id="ARBA00022670"/>
    </source>
</evidence>
<dbReference type="InterPro" id="IPR003146">
    <property type="entry name" value="M14A_act_pep"/>
</dbReference>
<dbReference type="InterPro" id="IPR057247">
    <property type="entry name" value="CARBOXYPEPT_ZN_2"/>
</dbReference>
<comment type="cofactor">
    <cofactor evidence="1">
        <name>Zn(2+)</name>
        <dbReference type="ChEBI" id="CHEBI:29105"/>
    </cofactor>
</comment>
<dbReference type="PROSITE" id="PS52035">
    <property type="entry name" value="PEPTIDASE_M14"/>
    <property type="match status" value="1"/>
</dbReference>
<name>A0A1I8AC41_9BILA</name>
<reference evidence="15" key="1">
    <citation type="submission" date="2016-11" db="UniProtKB">
        <authorList>
            <consortium name="WormBaseParasite"/>
        </authorList>
    </citation>
    <scope>IDENTIFICATION</scope>
</reference>
<keyword evidence="12" id="KW-0812">Transmembrane</keyword>
<keyword evidence="10" id="KW-1015">Disulfide bond</keyword>
<dbReference type="PANTHER" id="PTHR11705:SF149">
    <property type="entry name" value="SHKT DOMAIN-CONTAINING PROTEIN"/>
    <property type="match status" value="1"/>
</dbReference>
<dbReference type="AlphaFoldDB" id="A0A1I8AC41"/>
<dbReference type="InterPro" id="IPR000834">
    <property type="entry name" value="Peptidase_M14"/>
</dbReference>
<organism evidence="14 15">
    <name type="scientific">Steinernema glaseri</name>
    <dbReference type="NCBI Taxonomy" id="37863"/>
    <lineage>
        <taxon>Eukaryota</taxon>
        <taxon>Metazoa</taxon>
        <taxon>Ecdysozoa</taxon>
        <taxon>Nematoda</taxon>
        <taxon>Chromadorea</taxon>
        <taxon>Rhabditida</taxon>
        <taxon>Tylenchina</taxon>
        <taxon>Panagrolaimomorpha</taxon>
        <taxon>Strongyloidoidea</taxon>
        <taxon>Steinernematidae</taxon>
        <taxon>Steinernema</taxon>
    </lineage>
</organism>
<keyword evidence="9" id="KW-0482">Metalloprotease</keyword>
<dbReference type="Proteomes" id="UP000095287">
    <property type="component" value="Unplaced"/>
</dbReference>
<dbReference type="InterPro" id="IPR057246">
    <property type="entry name" value="CARBOXYPEPT_ZN_1"/>
</dbReference>
<dbReference type="GO" id="GO:0006508">
    <property type="term" value="P:proteolysis"/>
    <property type="evidence" value="ECO:0007669"/>
    <property type="project" value="UniProtKB-KW"/>
</dbReference>
<keyword evidence="14" id="KW-1185">Reference proteome</keyword>
<evidence type="ECO:0000256" key="6">
    <source>
        <dbReference type="ARBA" id="ARBA00022729"/>
    </source>
</evidence>
<accession>A0A1I8AC41</accession>
<evidence type="ECO:0000256" key="1">
    <source>
        <dbReference type="ARBA" id="ARBA00001947"/>
    </source>
</evidence>
<evidence type="ECO:0000256" key="11">
    <source>
        <dbReference type="PROSITE-ProRule" id="PRU01379"/>
    </source>
</evidence>
<protein>
    <submittedName>
        <fullName evidence="15">ShKT domain-containing protein</fullName>
    </submittedName>
</protein>
<dbReference type="InterPro" id="IPR036990">
    <property type="entry name" value="M14A-like_propep"/>
</dbReference>
<dbReference type="Pfam" id="PF02244">
    <property type="entry name" value="Propep_M14"/>
    <property type="match status" value="1"/>
</dbReference>
<dbReference type="GO" id="GO:0005615">
    <property type="term" value="C:extracellular space"/>
    <property type="evidence" value="ECO:0007669"/>
    <property type="project" value="TreeGrafter"/>
</dbReference>
<keyword evidence="3" id="KW-0121">Carboxypeptidase</keyword>
<evidence type="ECO:0000259" key="13">
    <source>
        <dbReference type="PROSITE" id="PS52035"/>
    </source>
</evidence>
<dbReference type="Pfam" id="PF00246">
    <property type="entry name" value="Peptidase_M14"/>
    <property type="match status" value="1"/>
</dbReference>
<dbReference type="WBParaSite" id="L893_g3930.t1">
    <property type="protein sequence ID" value="L893_g3930.t1"/>
    <property type="gene ID" value="L893_g3930"/>
</dbReference>